<proteinExistence type="predicted"/>
<dbReference type="InterPro" id="IPR015422">
    <property type="entry name" value="PyrdxlP-dep_Trfase_small"/>
</dbReference>
<dbReference type="Gene3D" id="3.90.1150.10">
    <property type="entry name" value="Aspartate Aminotransferase, domain 1"/>
    <property type="match status" value="1"/>
</dbReference>
<reference evidence="1" key="4">
    <citation type="submission" date="2019-03" db="UniProtKB">
        <authorList>
            <consortium name="EnsemblPlants"/>
        </authorList>
    </citation>
    <scope>IDENTIFICATION</scope>
</reference>
<evidence type="ECO:0000313" key="1">
    <source>
        <dbReference type="EnsemblPlants" id="AET7Gv20851100.17"/>
    </source>
</evidence>
<sequence>GLGLILGTEFVDNKSPNDPFPAEWGVGSIFGAECEKRGMLIRVAGDNIMLSPPLIMTPDEVEEVRSYSLQYAIFLFGIKHKLTENCSNHGSALDCEQIWWRPKGHRGKN</sequence>
<dbReference type="Gramene" id="AET7Gv20851100.17">
    <property type="protein sequence ID" value="AET7Gv20851100.17"/>
    <property type="gene ID" value="AET7Gv20851100"/>
</dbReference>
<keyword evidence="2" id="KW-1185">Reference proteome</keyword>
<reference evidence="2" key="2">
    <citation type="journal article" date="2017" name="Nat. Plants">
        <title>The Aegilops tauschii genome reveals multiple impacts of transposons.</title>
        <authorList>
            <person name="Zhao G."/>
            <person name="Zou C."/>
            <person name="Li K."/>
            <person name="Wang K."/>
            <person name="Li T."/>
            <person name="Gao L."/>
            <person name="Zhang X."/>
            <person name="Wang H."/>
            <person name="Yang Z."/>
            <person name="Liu X."/>
            <person name="Jiang W."/>
            <person name="Mao L."/>
            <person name="Kong X."/>
            <person name="Jiao Y."/>
            <person name="Jia J."/>
        </authorList>
    </citation>
    <scope>NUCLEOTIDE SEQUENCE [LARGE SCALE GENOMIC DNA]</scope>
    <source>
        <strain evidence="2">cv. AL8/78</strain>
    </source>
</reference>
<dbReference type="EnsemblPlants" id="AET7Gv20851100.17">
    <property type="protein sequence ID" value="AET7Gv20851100.17"/>
    <property type="gene ID" value="AET7Gv20851100"/>
</dbReference>
<reference evidence="2" key="1">
    <citation type="journal article" date="2014" name="Science">
        <title>Ancient hybridizations among the ancestral genomes of bread wheat.</title>
        <authorList>
            <consortium name="International Wheat Genome Sequencing Consortium,"/>
            <person name="Marcussen T."/>
            <person name="Sandve S.R."/>
            <person name="Heier L."/>
            <person name="Spannagl M."/>
            <person name="Pfeifer M."/>
            <person name="Jakobsen K.S."/>
            <person name="Wulff B.B."/>
            <person name="Steuernagel B."/>
            <person name="Mayer K.F."/>
            <person name="Olsen O.A."/>
        </authorList>
    </citation>
    <scope>NUCLEOTIDE SEQUENCE [LARGE SCALE GENOMIC DNA]</scope>
    <source>
        <strain evidence="2">cv. AL8/78</strain>
    </source>
</reference>
<organism evidence="1 2">
    <name type="scientific">Aegilops tauschii subsp. strangulata</name>
    <name type="common">Goatgrass</name>
    <dbReference type="NCBI Taxonomy" id="200361"/>
    <lineage>
        <taxon>Eukaryota</taxon>
        <taxon>Viridiplantae</taxon>
        <taxon>Streptophyta</taxon>
        <taxon>Embryophyta</taxon>
        <taxon>Tracheophyta</taxon>
        <taxon>Spermatophyta</taxon>
        <taxon>Magnoliopsida</taxon>
        <taxon>Liliopsida</taxon>
        <taxon>Poales</taxon>
        <taxon>Poaceae</taxon>
        <taxon>BOP clade</taxon>
        <taxon>Pooideae</taxon>
        <taxon>Triticodae</taxon>
        <taxon>Triticeae</taxon>
        <taxon>Triticinae</taxon>
        <taxon>Aegilops</taxon>
    </lineage>
</organism>
<reference evidence="1" key="5">
    <citation type="journal article" date="2021" name="G3 (Bethesda)">
        <title>Aegilops tauschii genome assembly Aet v5.0 features greater sequence contiguity and improved annotation.</title>
        <authorList>
            <person name="Wang L."/>
            <person name="Zhu T."/>
            <person name="Rodriguez J.C."/>
            <person name="Deal K.R."/>
            <person name="Dubcovsky J."/>
            <person name="McGuire P.E."/>
            <person name="Lux T."/>
            <person name="Spannagl M."/>
            <person name="Mayer K.F.X."/>
            <person name="Baldrich P."/>
            <person name="Meyers B.C."/>
            <person name="Huo N."/>
            <person name="Gu Y.Q."/>
            <person name="Zhou H."/>
            <person name="Devos K.M."/>
            <person name="Bennetzen J.L."/>
            <person name="Unver T."/>
            <person name="Budak H."/>
            <person name="Gulick P.J."/>
            <person name="Galiba G."/>
            <person name="Kalapos B."/>
            <person name="Nelson D.R."/>
            <person name="Li P."/>
            <person name="You F.M."/>
            <person name="Luo M.C."/>
            <person name="Dvorak J."/>
        </authorList>
    </citation>
    <scope>NUCLEOTIDE SEQUENCE [LARGE SCALE GENOMIC DNA]</scope>
    <source>
        <strain evidence="1">cv. AL8/78</strain>
    </source>
</reference>
<name>A0A453S860_AEGTS</name>
<dbReference type="InterPro" id="IPR015424">
    <property type="entry name" value="PyrdxlP-dep_Trfase"/>
</dbReference>
<evidence type="ECO:0000313" key="2">
    <source>
        <dbReference type="Proteomes" id="UP000015105"/>
    </source>
</evidence>
<dbReference type="Proteomes" id="UP000015105">
    <property type="component" value="Chromosome 7D"/>
</dbReference>
<dbReference type="SUPFAM" id="SSF53383">
    <property type="entry name" value="PLP-dependent transferases"/>
    <property type="match status" value="1"/>
</dbReference>
<reference evidence="1" key="3">
    <citation type="journal article" date="2017" name="Nature">
        <title>Genome sequence of the progenitor of the wheat D genome Aegilops tauschii.</title>
        <authorList>
            <person name="Luo M.C."/>
            <person name="Gu Y.Q."/>
            <person name="Puiu D."/>
            <person name="Wang H."/>
            <person name="Twardziok S.O."/>
            <person name="Deal K.R."/>
            <person name="Huo N."/>
            <person name="Zhu T."/>
            <person name="Wang L."/>
            <person name="Wang Y."/>
            <person name="McGuire P.E."/>
            <person name="Liu S."/>
            <person name="Long H."/>
            <person name="Ramasamy R.K."/>
            <person name="Rodriguez J.C."/>
            <person name="Van S.L."/>
            <person name="Yuan L."/>
            <person name="Wang Z."/>
            <person name="Xia Z."/>
            <person name="Xiao L."/>
            <person name="Anderson O.D."/>
            <person name="Ouyang S."/>
            <person name="Liang Y."/>
            <person name="Zimin A.V."/>
            <person name="Pertea G."/>
            <person name="Qi P."/>
            <person name="Bennetzen J.L."/>
            <person name="Dai X."/>
            <person name="Dawson M.W."/>
            <person name="Muller H.G."/>
            <person name="Kugler K."/>
            <person name="Rivarola-Duarte L."/>
            <person name="Spannagl M."/>
            <person name="Mayer K.F.X."/>
            <person name="Lu F.H."/>
            <person name="Bevan M.W."/>
            <person name="Leroy P."/>
            <person name="Li P."/>
            <person name="You F.M."/>
            <person name="Sun Q."/>
            <person name="Liu Z."/>
            <person name="Lyons E."/>
            <person name="Wicker T."/>
            <person name="Salzberg S.L."/>
            <person name="Devos K.M."/>
            <person name="Dvorak J."/>
        </authorList>
    </citation>
    <scope>NUCLEOTIDE SEQUENCE [LARGE SCALE GENOMIC DNA]</scope>
    <source>
        <strain evidence="1">cv. AL8/78</strain>
    </source>
</reference>
<dbReference type="AlphaFoldDB" id="A0A453S860"/>
<protein>
    <submittedName>
        <fullName evidence="1">Uncharacterized protein</fullName>
    </submittedName>
</protein>
<accession>A0A453S860</accession>